<dbReference type="Pfam" id="PF00282">
    <property type="entry name" value="Pyridoxal_deC"/>
    <property type="match status" value="1"/>
</dbReference>
<dbReference type="InterPro" id="IPR015424">
    <property type="entry name" value="PyrdxlP-dep_Trfase"/>
</dbReference>
<dbReference type="SUPFAM" id="SSF53383">
    <property type="entry name" value="PLP-dependent transferases"/>
    <property type="match status" value="1"/>
</dbReference>
<keyword evidence="9" id="KW-1185">Reference proteome</keyword>
<evidence type="ECO:0000256" key="4">
    <source>
        <dbReference type="ARBA" id="ARBA00022898"/>
    </source>
</evidence>
<dbReference type="PROSITE" id="PS00392">
    <property type="entry name" value="DDC_GAD_HDC_YDC"/>
    <property type="match status" value="1"/>
</dbReference>
<dbReference type="PANTHER" id="PTHR45677">
    <property type="entry name" value="GLUTAMATE DECARBOXYLASE-RELATED"/>
    <property type="match status" value="1"/>
</dbReference>
<evidence type="ECO:0000313" key="9">
    <source>
        <dbReference type="Proteomes" id="UP000019151"/>
    </source>
</evidence>
<dbReference type="Gene3D" id="3.40.640.10">
    <property type="entry name" value="Type I PLP-dependent aspartate aminotransferase-like (Major domain)"/>
    <property type="match status" value="1"/>
</dbReference>
<dbReference type="STRING" id="861299.J421_0892"/>
<dbReference type="InterPro" id="IPR010977">
    <property type="entry name" value="Aromatic_deC"/>
</dbReference>
<comment type="cofactor">
    <cofactor evidence="1 6 7">
        <name>pyridoxal 5'-phosphate</name>
        <dbReference type="ChEBI" id="CHEBI:597326"/>
    </cofactor>
</comment>
<dbReference type="GO" id="GO:0030170">
    <property type="term" value="F:pyridoxal phosphate binding"/>
    <property type="evidence" value="ECO:0007669"/>
    <property type="project" value="InterPro"/>
</dbReference>
<evidence type="ECO:0000256" key="1">
    <source>
        <dbReference type="ARBA" id="ARBA00001933"/>
    </source>
</evidence>
<dbReference type="GO" id="GO:0006520">
    <property type="term" value="P:amino acid metabolic process"/>
    <property type="evidence" value="ECO:0007669"/>
    <property type="project" value="InterPro"/>
</dbReference>
<evidence type="ECO:0000256" key="6">
    <source>
        <dbReference type="PIRSR" id="PIRSR602129-50"/>
    </source>
</evidence>
<dbReference type="OrthoDB" id="9803665at2"/>
<evidence type="ECO:0000256" key="2">
    <source>
        <dbReference type="ARBA" id="ARBA00009533"/>
    </source>
</evidence>
<dbReference type="HOGENOM" id="CLU_011856_0_4_0"/>
<keyword evidence="4 6" id="KW-0663">Pyridoxal phosphate</keyword>
<proteinExistence type="inferred from homology"/>
<dbReference type="PANTHER" id="PTHR45677:SF8">
    <property type="entry name" value="CYSTEINE SULFINIC ACID DECARBOXYLASE"/>
    <property type="match status" value="1"/>
</dbReference>
<evidence type="ECO:0000313" key="8">
    <source>
        <dbReference type="EMBL" id="AHG88429.1"/>
    </source>
</evidence>
<keyword evidence="5 7" id="KW-0456">Lyase</keyword>
<dbReference type="GO" id="GO:0019752">
    <property type="term" value="P:carboxylic acid metabolic process"/>
    <property type="evidence" value="ECO:0007669"/>
    <property type="project" value="InterPro"/>
</dbReference>
<dbReference type="PATRIC" id="fig|861299.3.peg.905"/>
<dbReference type="InParanoid" id="W0RBF4"/>
<feature type="modified residue" description="N6-(pyridoxal phosphate)lysine" evidence="6">
    <location>
        <position position="307"/>
    </location>
</feature>
<keyword evidence="3" id="KW-0210">Decarboxylase</keyword>
<dbReference type="InterPro" id="IPR002129">
    <property type="entry name" value="PyrdxlP-dep_de-COase"/>
</dbReference>
<dbReference type="PRINTS" id="PR00800">
    <property type="entry name" value="YHDCRBOXLASE"/>
</dbReference>
<dbReference type="GO" id="GO:0005737">
    <property type="term" value="C:cytoplasm"/>
    <property type="evidence" value="ECO:0007669"/>
    <property type="project" value="TreeGrafter"/>
</dbReference>
<dbReference type="RefSeq" id="WP_025409967.1">
    <property type="nucleotide sequence ID" value="NZ_CP007128.1"/>
</dbReference>
<gene>
    <name evidence="8" type="ORF">J421_0892</name>
</gene>
<dbReference type="KEGG" id="gba:J421_0892"/>
<accession>W0RBF4</accession>
<name>W0RBF4_9BACT</name>
<dbReference type="EMBL" id="CP007128">
    <property type="protein sequence ID" value="AHG88429.1"/>
    <property type="molecule type" value="Genomic_DNA"/>
</dbReference>
<dbReference type="Gene3D" id="3.90.1150.170">
    <property type="match status" value="2"/>
</dbReference>
<dbReference type="Proteomes" id="UP000019151">
    <property type="component" value="Chromosome"/>
</dbReference>
<sequence>MPAPYAAAADVLAAFLADAARDAALPFVDVAAEYLGSAGTGEGPVSTARTPQELVERFDEPLPRTGRPIADVAARLARDVVADANRLHHPMYVGHQVGGPLPAATWAEVVVAALNQSIAVQEMSPTATAVEARVIQWMADLAGLGPHAGGTFTSGGTEATFAALLAARSRAIPDVWTKGVGAEPPVIVCGEHAHYAVARAAGEMGLGLDAVVHVASRDHRMDVAALDETLGTLERANRRVMAVVATAGSTATGSFDDLDAIADRCETRGVWLHVDGAHGASALLAPEHAARVRGIERAHSIAWDPHKMLLLPMAAGVVLVRDERWLEAAFAQHAPYLFTADFVEGADPGDRVRDQGVRSFQCTRRADALKLWVAFQRYGADGLGALYAHLCDTTRALHDLLAAHPRFVPLHEPECNILCFRWVGDGACDEDDLDLVNARARARYNASGAGWITATVLGGRRVLRATVMNPRTTPAHLASLVDGLDAAARAEAASALRPA</sequence>
<evidence type="ECO:0000256" key="5">
    <source>
        <dbReference type="ARBA" id="ARBA00023239"/>
    </source>
</evidence>
<organism evidence="8 9">
    <name type="scientific">Gemmatirosa kalamazoonensis</name>
    <dbReference type="NCBI Taxonomy" id="861299"/>
    <lineage>
        <taxon>Bacteria</taxon>
        <taxon>Pseudomonadati</taxon>
        <taxon>Gemmatimonadota</taxon>
        <taxon>Gemmatimonadia</taxon>
        <taxon>Gemmatimonadales</taxon>
        <taxon>Gemmatimonadaceae</taxon>
        <taxon>Gemmatirosa</taxon>
    </lineage>
</organism>
<evidence type="ECO:0000256" key="3">
    <source>
        <dbReference type="ARBA" id="ARBA00022793"/>
    </source>
</evidence>
<dbReference type="InterPro" id="IPR021115">
    <property type="entry name" value="Pyridoxal-P_BS"/>
</dbReference>
<dbReference type="AlphaFoldDB" id="W0RBF4"/>
<evidence type="ECO:0000256" key="7">
    <source>
        <dbReference type="RuleBase" id="RU000382"/>
    </source>
</evidence>
<reference evidence="8 9" key="1">
    <citation type="journal article" date="2014" name="Genome Announc.">
        <title>Genome Sequence and Methylome of Soil Bacterium Gemmatirosa kalamazoonensis KBS708T, a Member of the Rarely Cultivated Gemmatimonadetes Phylum.</title>
        <authorList>
            <person name="Debruyn J.M."/>
            <person name="Radosevich M."/>
            <person name="Wommack K.E."/>
            <person name="Polson S.W."/>
            <person name="Hauser L.J."/>
            <person name="Fawaz M.N."/>
            <person name="Korlach J."/>
            <person name="Tsai Y.C."/>
        </authorList>
    </citation>
    <scope>NUCLEOTIDE SEQUENCE [LARGE SCALE GENOMIC DNA]</scope>
    <source>
        <strain evidence="8 9">KBS708</strain>
    </source>
</reference>
<protein>
    <submittedName>
        <fullName evidence="8">Pyridoxal-dependent decarboxylase</fullName>
    </submittedName>
</protein>
<dbReference type="GO" id="GO:0016831">
    <property type="term" value="F:carboxy-lyase activity"/>
    <property type="evidence" value="ECO:0007669"/>
    <property type="project" value="UniProtKB-KW"/>
</dbReference>
<comment type="similarity">
    <text evidence="2 7">Belongs to the group II decarboxylase family.</text>
</comment>
<dbReference type="eggNOG" id="COG0076">
    <property type="taxonomic scope" value="Bacteria"/>
</dbReference>
<dbReference type="InterPro" id="IPR015421">
    <property type="entry name" value="PyrdxlP-dep_Trfase_major"/>
</dbReference>